<dbReference type="RefSeq" id="XP_002780918.1">
    <property type="nucleotide sequence ID" value="XM_002780872.1"/>
</dbReference>
<dbReference type="Proteomes" id="UP000007800">
    <property type="component" value="Unassembled WGS sequence"/>
</dbReference>
<dbReference type="GeneID" id="9058748"/>
<evidence type="ECO:0000313" key="2">
    <source>
        <dbReference type="Proteomes" id="UP000007800"/>
    </source>
</evidence>
<keyword evidence="2" id="KW-1185">Reference proteome</keyword>
<name>C5KS22_PERM5</name>
<dbReference type="AlphaFoldDB" id="C5KS22"/>
<dbReference type="EMBL" id="GG675955">
    <property type="protein sequence ID" value="EER12713.1"/>
    <property type="molecule type" value="Genomic_DNA"/>
</dbReference>
<dbReference type="OMA" id="THHEIRP"/>
<dbReference type="OrthoDB" id="427990at2759"/>
<reference evidence="1 2" key="1">
    <citation type="submission" date="2008-07" db="EMBL/GenBank/DDBJ databases">
        <authorList>
            <person name="El-Sayed N."/>
            <person name="Caler E."/>
            <person name="Inman J."/>
            <person name="Amedeo P."/>
            <person name="Hass B."/>
            <person name="Wortman J."/>
        </authorList>
    </citation>
    <scope>NUCLEOTIDE SEQUENCE [LARGE SCALE GENOMIC DNA]</scope>
    <source>
        <strain evidence="2">ATCC 50983 / TXsc</strain>
    </source>
</reference>
<gene>
    <name evidence="1" type="ORF">Pmar_PMAR025346</name>
</gene>
<protein>
    <submittedName>
        <fullName evidence="1">Uncharacterized protein</fullName>
    </submittedName>
</protein>
<organism evidence="2">
    <name type="scientific">Perkinsus marinus (strain ATCC 50983 / TXsc)</name>
    <dbReference type="NCBI Taxonomy" id="423536"/>
    <lineage>
        <taxon>Eukaryota</taxon>
        <taxon>Sar</taxon>
        <taxon>Alveolata</taxon>
        <taxon>Perkinsozoa</taxon>
        <taxon>Perkinsea</taxon>
        <taxon>Perkinsida</taxon>
        <taxon>Perkinsidae</taxon>
        <taxon>Perkinsus</taxon>
    </lineage>
</organism>
<proteinExistence type="predicted"/>
<accession>C5KS22</accession>
<sequence length="713" mass="77539">MPRSDFSVLGQGSQVYLPEGEYLANEVYGFSCMIKSNIIALFFTLSTSIRSDTDAGLLIEVPYGLKLLDACTPRGMTVELTCLVSYFLNGAEVGVDTPGGRLSLRIRPATGVIPAGPNKILLDFVNPSELFRNTPSGSTPCGMTECWTLRSLLDTEGSREDWRNMLEKEATVEAFDIHDEIASAEIIPDTIGRNDRPGFANIVALSIRMENDVTESPTMTIRAPLGSVFPQDCLGGILINLEEFLTPSQKDSVKMFEPGVEPTACISDEHLLRVELPGGLRAGVIYAFAVKVRNALEETEEEGFWSIEYAKEASAPIPAFSLWVVSGIVITPTQTTRRILASSAEATTDINYVTIDFKTHHEIRPGGRIRIVAPSDGTEEGSFKFIRYTLECVITLQQVSGDRGQLTTLWGSDDVTCIVEEDAKNVANVNIISTTKVAQAPVNVAPSSRPVQSIRSGLLYRVVAVVYNPQQANQQAAIWGIETYDNTFTNVGGNPDVFNSEAALLDAGTATGFPITVDLYRFLITKGDGPQEALDSTQRACRGFSWIQDPPPEATMECDGAVLTLSFDERYGCDTQQSCLNEISFILSTINPLETPPPEDNFWVVQHELPTGTSDAANSQSGTEIVVSFMPASTADLVELTDSQSIYGFLLPGKVTLGRSSVIKVMAFQFEVLDENLNAAIIQPLPQETILANEKYIISMEVVTPSEIGGGEK</sequence>
<dbReference type="InParanoid" id="C5KS22"/>
<evidence type="ECO:0000313" key="1">
    <source>
        <dbReference type="EMBL" id="EER12713.1"/>
    </source>
</evidence>